<evidence type="ECO:0000313" key="10">
    <source>
        <dbReference type="Proteomes" id="UP000321617"/>
    </source>
</evidence>
<dbReference type="GO" id="GO:0046677">
    <property type="term" value="P:response to antibiotic"/>
    <property type="evidence" value="ECO:0007669"/>
    <property type="project" value="UniProtKB-KW"/>
</dbReference>
<feature type="domain" description="ABC transporter" evidence="8">
    <location>
        <begin position="48"/>
        <end position="270"/>
    </location>
</feature>
<dbReference type="EMBL" id="VLLL01000012">
    <property type="protein sequence ID" value="TWJ06431.1"/>
    <property type="molecule type" value="Genomic_DNA"/>
</dbReference>
<evidence type="ECO:0000256" key="3">
    <source>
        <dbReference type="ARBA" id="ARBA00022448"/>
    </source>
</evidence>
<sequence length="272" mass="28298">MTGSDNTPHHPSPHHAPGPPTLSDTGELPAVELPDPATRPPPCEPPYLEAHGLTATGPAGPVYRDVDLTAARGELVALVGDSGSGKTSLLLTLAGRFRHRRGHVSVGGDRRPEAIRRKVAVAAAAPAVTLDPHHTVGELITETILTGCPATRDNLRRVWELLGVDAHTGTRCGDLAPVDRTLLALAFAAAARTPVIAVDDVDAGLGGVAAARVWAALRLLADQDHVVIATAVRPDLTPDVVVRLHPATGGLPRPHGVQAHTVVTRVVGREPP</sequence>
<evidence type="ECO:0000256" key="5">
    <source>
        <dbReference type="ARBA" id="ARBA00022840"/>
    </source>
</evidence>
<dbReference type="GO" id="GO:0005886">
    <property type="term" value="C:plasma membrane"/>
    <property type="evidence" value="ECO:0007669"/>
    <property type="project" value="UniProtKB-SubCell"/>
</dbReference>
<dbReference type="InterPro" id="IPR027417">
    <property type="entry name" value="P-loop_NTPase"/>
</dbReference>
<evidence type="ECO:0000313" key="9">
    <source>
        <dbReference type="EMBL" id="TWJ06431.1"/>
    </source>
</evidence>
<protein>
    <submittedName>
        <fullName evidence="9">ABC transporter family protein</fullName>
    </submittedName>
</protein>
<comment type="similarity">
    <text evidence="2">Belongs to the ABC transporter superfamily.</text>
</comment>
<dbReference type="Proteomes" id="UP000321617">
    <property type="component" value="Unassembled WGS sequence"/>
</dbReference>
<evidence type="ECO:0000256" key="7">
    <source>
        <dbReference type="SAM" id="MobiDB-lite"/>
    </source>
</evidence>
<dbReference type="RefSeq" id="WP_158645743.1">
    <property type="nucleotide sequence ID" value="NZ_BAABIJ010000002.1"/>
</dbReference>
<dbReference type="PROSITE" id="PS50893">
    <property type="entry name" value="ABC_TRANSPORTER_2"/>
    <property type="match status" value="1"/>
</dbReference>
<comment type="caution">
    <text evidence="9">The sequence shown here is derived from an EMBL/GenBank/DDBJ whole genome shotgun (WGS) entry which is preliminary data.</text>
</comment>
<dbReference type="GO" id="GO:0005524">
    <property type="term" value="F:ATP binding"/>
    <property type="evidence" value="ECO:0007669"/>
    <property type="project" value="UniProtKB-KW"/>
</dbReference>
<comment type="subcellular location">
    <subcellularLocation>
        <location evidence="1">Cell membrane</location>
        <topology evidence="1">Peripheral membrane protein</topology>
    </subcellularLocation>
</comment>
<name>A0A562ULD1_9ACTN</name>
<organism evidence="9 10">
    <name type="scientific">Stackebrandtia albiflava</name>
    <dbReference type="NCBI Taxonomy" id="406432"/>
    <lineage>
        <taxon>Bacteria</taxon>
        <taxon>Bacillati</taxon>
        <taxon>Actinomycetota</taxon>
        <taxon>Actinomycetes</taxon>
        <taxon>Glycomycetales</taxon>
        <taxon>Glycomycetaceae</taxon>
        <taxon>Stackebrandtia</taxon>
    </lineage>
</organism>
<evidence type="ECO:0000256" key="6">
    <source>
        <dbReference type="ARBA" id="ARBA00023251"/>
    </source>
</evidence>
<dbReference type="InterPro" id="IPR003439">
    <property type="entry name" value="ABC_transporter-like_ATP-bd"/>
</dbReference>
<dbReference type="OrthoDB" id="3243210at2"/>
<keyword evidence="5" id="KW-0067">ATP-binding</keyword>
<dbReference type="InterPro" id="IPR003593">
    <property type="entry name" value="AAA+_ATPase"/>
</dbReference>
<evidence type="ECO:0000256" key="1">
    <source>
        <dbReference type="ARBA" id="ARBA00004202"/>
    </source>
</evidence>
<proteinExistence type="inferred from homology"/>
<evidence type="ECO:0000256" key="4">
    <source>
        <dbReference type="ARBA" id="ARBA00022741"/>
    </source>
</evidence>
<accession>A0A562ULD1</accession>
<dbReference type="SMART" id="SM00382">
    <property type="entry name" value="AAA"/>
    <property type="match status" value="1"/>
</dbReference>
<dbReference type="InterPro" id="IPR050763">
    <property type="entry name" value="ABC_transporter_ATP-binding"/>
</dbReference>
<keyword evidence="10" id="KW-1185">Reference proteome</keyword>
<dbReference type="Gene3D" id="3.40.50.300">
    <property type="entry name" value="P-loop containing nucleotide triphosphate hydrolases"/>
    <property type="match status" value="1"/>
</dbReference>
<dbReference type="PANTHER" id="PTHR42711:SF5">
    <property type="entry name" value="ABC TRANSPORTER ATP-BINDING PROTEIN NATA"/>
    <property type="match status" value="1"/>
</dbReference>
<evidence type="ECO:0000256" key="2">
    <source>
        <dbReference type="ARBA" id="ARBA00005417"/>
    </source>
</evidence>
<dbReference type="SUPFAM" id="SSF52540">
    <property type="entry name" value="P-loop containing nucleoside triphosphate hydrolases"/>
    <property type="match status" value="1"/>
</dbReference>
<dbReference type="AlphaFoldDB" id="A0A562ULD1"/>
<dbReference type="PANTHER" id="PTHR42711">
    <property type="entry name" value="ABC TRANSPORTER ATP-BINDING PROTEIN"/>
    <property type="match status" value="1"/>
</dbReference>
<dbReference type="GO" id="GO:0016887">
    <property type="term" value="F:ATP hydrolysis activity"/>
    <property type="evidence" value="ECO:0007669"/>
    <property type="project" value="InterPro"/>
</dbReference>
<keyword evidence="4" id="KW-0547">Nucleotide-binding</keyword>
<reference evidence="9 10" key="1">
    <citation type="journal article" date="2013" name="Stand. Genomic Sci.">
        <title>Genomic Encyclopedia of Type Strains, Phase I: The one thousand microbial genomes (KMG-I) project.</title>
        <authorList>
            <person name="Kyrpides N.C."/>
            <person name="Woyke T."/>
            <person name="Eisen J.A."/>
            <person name="Garrity G."/>
            <person name="Lilburn T.G."/>
            <person name="Beck B.J."/>
            <person name="Whitman W.B."/>
            <person name="Hugenholtz P."/>
            <person name="Klenk H.P."/>
        </authorList>
    </citation>
    <scope>NUCLEOTIDE SEQUENCE [LARGE SCALE GENOMIC DNA]</scope>
    <source>
        <strain evidence="9 10">DSM 45044</strain>
    </source>
</reference>
<evidence type="ECO:0000259" key="8">
    <source>
        <dbReference type="PROSITE" id="PS50893"/>
    </source>
</evidence>
<keyword evidence="3" id="KW-0813">Transport</keyword>
<gene>
    <name evidence="9" type="ORF">LX16_5167</name>
</gene>
<dbReference type="Pfam" id="PF00005">
    <property type="entry name" value="ABC_tran"/>
    <property type="match status" value="1"/>
</dbReference>
<feature type="region of interest" description="Disordered" evidence="7">
    <location>
        <begin position="1"/>
        <end position="54"/>
    </location>
</feature>
<keyword evidence="6" id="KW-0046">Antibiotic resistance</keyword>